<proteinExistence type="predicted"/>
<evidence type="ECO:0000313" key="1">
    <source>
        <dbReference type="EMBL" id="SVB05194.1"/>
    </source>
</evidence>
<name>A0A382AV09_9ZZZZ</name>
<protein>
    <submittedName>
        <fullName evidence="1">Uncharacterized protein</fullName>
    </submittedName>
</protein>
<dbReference type="AlphaFoldDB" id="A0A382AV09"/>
<organism evidence="1">
    <name type="scientific">marine metagenome</name>
    <dbReference type="NCBI Taxonomy" id="408172"/>
    <lineage>
        <taxon>unclassified sequences</taxon>
        <taxon>metagenomes</taxon>
        <taxon>ecological metagenomes</taxon>
    </lineage>
</organism>
<accession>A0A382AV09</accession>
<reference evidence="1" key="1">
    <citation type="submission" date="2018-05" db="EMBL/GenBank/DDBJ databases">
        <authorList>
            <person name="Lanie J.A."/>
            <person name="Ng W.-L."/>
            <person name="Kazmierczak K.M."/>
            <person name="Andrzejewski T.M."/>
            <person name="Davidsen T.M."/>
            <person name="Wayne K.J."/>
            <person name="Tettelin H."/>
            <person name="Glass J.I."/>
            <person name="Rusch D."/>
            <person name="Podicherti R."/>
            <person name="Tsui H.-C.T."/>
            <person name="Winkler M.E."/>
        </authorList>
    </citation>
    <scope>NUCLEOTIDE SEQUENCE</scope>
</reference>
<sequence>MIIQHARMTSPYTKSALQTYKFGKRAI</sequence>
<dbReference type="EMBL" id="UINC01026902">
    <property type="protein sequence ID" value="SVB05194.1"/>
    <property type="molecule type" value="Genomic_DNA"/>
</dbReference>
<gene>
    <name evidence="1" type="ORF">METZ01_LOCUS158048</name>
</gene>